<gene>
    <name evidence="1" type="ORF">SAMN05660284_01293</name>
</gene>
<dbReference type="OrthoDB" id="6396832at2"/>
<dbReference type="EMBL" id="FOVE01000007">
    <property type="protein sequence ID" value="SFN35251.1"/>
    <property type="molecule type" value="Genomic_DNA"/>
</dbReference>
<dbReference type="Pfam" id="PF06245">
    <property type="entry name" value="DUF1015"/>
    <property type="match status" value="1"/>
</dbReference>
<dbReference type="AlphaFoldDB" id="A0A1I4YB08"/>
<dbReference type="RefSeq" id="WP_091192994.1">
    <property type="nucleotide sequence ID" value="NZ_FOVE01000007.1"/>
</dbReference>
<accession>A0A1I4YB08</accession>
<evidence type="ECO:0000313" key="1">
    <source>
        <dbReference type="EMBL" id="SFN35251.1"/>
    </source>
</evidence>
<dbReference type="PANTHER" id="PTHR36454:SF1">
    <property type="entry name" value="DUF1015 DOMAIN-CONTAINING PROTEIN"/>
    <property type="match status" value="1"/>
</dbReference>
<evidence type="ECO:0000313" key="2">
    <source>
        <dbReference type="Proteomes" id="UP000242869"/>
    </source>
</evidence>
<keyword evidence="2" id="KW-1185">Reference proteome</keyword>
<evidence type="ECO:0008006" key="3">
    <source>
        <dbReference type="Google" id="ProtNLM"/>
    </source>
</evidence>
<dbReference type="InterPro" id="IPR008323">
    <property type="entry name" value="UCP033563"/>
</dbReference>
<protein>
    <recommendedName>
        <fullName evidence="3">DUF1015 domain-containing protein</fullName>
    </recommendedName>
</protein>
<dbReference type="STRING" id="83765.SAMN05660284_01293"/>
<reference evidence="2" key="1">
    <citation type="submission" date="2016-10" db="EMBL/GenBank/DDBJ databases">
        <authorList>
            <person name="Varghese N."/>
            <person name="Submissions S."/>
        </authorList>
    </citation>
    <scope>NUCLEOTIDE SEQUENCE [LARGE SCALE GENOMIC DNA]</scope>
    <source>
        <strain evidence="2">DSM 6150</strain>
    </source>
</reference>
<name>A0A1I4YB08_9NEIS</name>
<proteinExistence type="predicted"/>
<organism evidence="1 2">
    <name type="scientific">Formivibrio citricus</name>
    <dbReference type="NCBI Taxonomy" id="83765"/>
    <lineage>
        <taxon>Bacteria</taxon>
        <taxon>Pseudomonadati</taxon>
        <taxon>Pseudomonadota</taxon>
        <taxon>Betaproteobacteria</taxon>
        <taxon>Neisseriales</taxon>
        <taxon>Chitinibacteraceae</taxon>
        <taxon>Formivibrio</taxon>
    </lineage>
</organism>
<dbReference type="Proteomes" id="UP000242869">
    <property type="component" value="Unassembled WGS sequence"/>
</dbReference>
<sequence length="451" mass="49994">MTSLNEQFAGRLERLGIRIPEVLLPKAGVELATWSVVACDQYTSDHAYWNEVDALVGDKPSTLRITLPEIYLEQPGIEARIGKIHATMADYLAGNILENKGESLIYVKRTTAHSGTREGILFAMDLERYNYARDSKSLIRATEGTIVDRIPPRLAVRRAAPLELPHIMILIQDSARTLIEGLALQATQFEPAYDVELMQHGGRLQGWRINQPAQVESIVSGLEKLLDKTIADQNSDTPLFFAMGDGNHSLATAKARWEETKQELAAAGKSQEEILAHPARYALAEIVNIHSPGLMFEPIHRVVFTRDIAGLTAALKASEEIAGIEPITEADLQTLLASPAGQNKAGYYDGQQFWAISYKPEVKKLPPGLVDELFARFKASEPAARIDFIHGWEDNKKLAAEGAGCFFLPVIARESLFGWVQENGPLPRKSFSMGEAEEKRYYMEARRITAG</sequence>
<dbReference type="PANTHER" id="PTHR36454">
    <property type="entry name" value="LMO2823 PROTEIN"/>
    <property type="match status" value="1"/>
</dbReference>